<keyword evidence="1" id="KW-1133">Transmembrane helix</keyword>
<proteinExistence type="predicted"/>
<gene>
    <name evidence="3" type="ORF">SCARR_00746</name>
</gene>
<feature type="chain" id="PRO_5025545877" description="PEP-CTERM protein-sorting domain-containing protein" evidence="2">
    <location>
        <begin position="20"/>
        <end position="249"/>
    </location>
</feature>
<keyword evidence="1" id="KW-0472">Membrane</keyword>
<evidence type="ECO:0000256" key="2">
    <source>
        <dbReference type="SAM" id="SignalP"/>
    </source>
</evidence>
<dbReference type="EMBL" id="CAAHFH010000001">
    <property type="protein sequence ID" value="VGO18693.1"/>
    <property type="molecule type" value="Genomic_DNA"/>
</dbReference>
<evidence type="ECO:0000313" key="4">
    <source>
        <dbReference type="Proteomes" id="UP000346198"/>
    </source>
</evidence>
<accession>A0A6C2UFP2</accession>
<organism evidence="3 4">
    <name type="scientific">Pontiella sulfatireligans</name>
    <dbReference type="NCBI Taxonomy" id="2750658"/>
    <lineage>
        <taxon>Bacteria</taxon>
        <taxon>Pseudomonadati</taxon>
        <taxon>Kiritimatiellota</taxon>
        <taxon>Kiritimatiellia</taxon>
        <taxon>Kiritimatiellales</taxon>
        <taxon>Pontiellaceae</taxon>
        <taxon>Pontiella</taxon>
    </lineage>
</organism>
<keyword evidence="1" id="KW-0812">Transmembrane</keyword>
<evidence type="ECO:0000256" key="1">
    <source>
        <dbReference type="SAM" id="Phobius"/>
    </source>
</evidence>
<keyword evidence="2" id="KW-0732">Signal</keyword>
<sequence>MKRWIAIAMATGFALSASAEILEFDSSFTNSWTSSGTQTRWIRPVGQSGVNRAWNDGETVAIEFDVQVLASTDPVDYNTGAMTLGFGLGDNVEAICWGIKHQNYNYQFANIDIDTGAGGAGSLSANLLSSSDRVRYTGIENTAYDLYDNNETAHMILTAKHNGGTSYDLSWTVQNTATPANSFTMSVTRDEGVKIDFIDEFHVRRNLTSGTADYAFSNVQIEVIPEPATLGLVAFIGAGLLFVRRRFMI</sequence>
<reference evidence="3 4" key="1">
    <citation type="submission" date="2019-04" db="EMBL/GenBank/DDBJ databases">
        <authorList>
            <person name="Van Vliet M D."/>
        </authorList>
    </citation>
    <scope>NUCLEOTIDE SEQUENCE [LARGE SCALE GENOMIC DNA]</scope>
    <source>
        <strain evidence="3 4">F21</strain>
    </source>
</reference>
<dbReference type="AlphaFoldDB" id="A0A6C2UFP2"/>
<dbReference type="RefSeq" id="WP_136060152.1">
    <property type="nucleotide sequence ID" value="NZ_CAAHFH010000001.1"/>
</dbReference>
<dbReference type="NCBIfam" id="TIGR02595">
    <property type="entry name" value="PEP_CTERM"/>
    <property type="match status" value="1"/>
</dbReference>
<protein>
    <recommendedName>
        <fullName evidence="5">PEP-CTERM protein-sorting domain-containing protein</fullName>
    </recommendedName>
</protein>
<name>A0A6C2UFP2_9BACT</name>
<keyword evidence="4" id="KW-1185">Reference proteome</keyword>
<dbReference type="Proteomes" id="UP000346198">
    <property type="component" value="Unassembled WGS sequence"/>
</dbReference>
<evidence type="ECO:0008006" key="5">
    <source>
        <dbReference type="Google" id="ProtNLM"/>
    </source>
</evidence>
<feature type="transmembrane region" description="Helical" evidence="1">
    <location>
        <begin position="227"/>
        <end position="243"/>
    </location>
</feature>
<feature type="signal peptide" evidence="2">
    <location>
        <begin position="1"/>
        <end position="19"/>
    </location>
</feature>
<dbReference type="InterPro" id="IPR013424">
    <property type="entry name" value="Ice-binding_C"/>
</dbReference>
<evidence type="ECO:0000313" key="3">
    <source>
        <dbReference type="EMBL" id="VGO18693.1"/>
    </source>
</evidence>